<feature type="transmembrane region" description="Helical" evidence="2">
    <location>
        <begin position="84"/>
        <end position="103"/>
    </location>
</feature>
<dbReference type="AlphaFoldDB" id="A0A3B6JGK3"/>
<feature type="compositionally biased region" description="Polar residues" evidence="1">
    <location>
        <begin position="1"/>
        <end position="10"/>
    </location>
</feature>
<accession>A0A3B6JGK3</accession>
<dbReference type="Proteomes" id="UP000019116">
    <property type="component" value="Chromosome 4D"/>
</dbReference>
<keyword evidence="2" id="KW-0472">Membrane</keyword>
<keyword evidence="4" id="KW-1185">Reference proteome</keyword>
<dbReference type="OMA" id="KMQATIF"/>
<dbReference type="Gramene" id="TraesSTA4D03G02431820.1">
    <property type="protein sequence ID" value="TraesSTA4D03G02431820.1"/>
    <property type="gene ID" value="TraesSTA4D03G02431820"/>
</dbReference>
<protein>
    <submittedName>
        <fullName evidence="3">Uncharacterized protein</fullName>
    </submittedName>
</protein>
<gene>
    <name evidence="3" type="primary">LOC123099587</name>
</gene>
<dbReference type="Gramene" id="TraesCS4D02G078500.1">
    <property type="protein sequence ID" value="TraesCS4D02G078500.1"/>
    <property type="gene ID" value="TraesCS4D02G078500"/>
</dbReference>
<evidence type="ECO:0000313" key="3">
    <source>
        <dbReference type="EnsemblPlants" id="TraesCS4D02G078500.1"/>
    </source>
</evidence>
<name>A0A3B6JGK3_WHEAT</name>
<reference evidence="3" key="1">
    <citation type="submission" date="2018-08" db="EMBL/GenBank/DDBJ databases">
        <authorList>
            <person name="Rossello M."/>
        </authorList>
    </citation>
    <scope>NUCLEOTIDE SEQUENCE [LARGE SCALE GENOMIC DNA]</scope>
    <source>
        <strain evidence="3">cv. Chinese Spring</strain>
    </source>
</reference>
<dbReference type="RefSeq" id="XP_044377651.1">
    <property type="nucleotide sequence ID" value="XM_044521716.1"/>
</dbReference>
<dbReference type="GeneID" id="123099587"/>
<dbReference type="Gramene" id="TraesMAC4D03G02434900.1">
    <property type="protein sequence ID" value="TraesMAC4D03G02434900.1"/>
    <property type="gene ID" value="TraesMAC4D03G02434900"/>
</dbReference>
<organism evidence="3">
    <name type="scientific">Triticum aestivum</name>
    <name type="common">Wheat</name>
    <dbReference type="NCBI Taxonomy" id="4565"/>
    <lineage>
        <taxon>Eukaryota</taxon>
        <taxon>Viridiplantae</taxon>
        <taxon>Streptophyta</taxon>
        <taxon>Embryophyta</taxon>
        <taxon>Tracheophyta</taxon>
        <taxon>Spermatophyta</taxon>
        <taxon>Magnoliopsida</taxon>
        <taxon>Liliopsida</taxon>
        <taxon>Poales</taxon>
        <taxon>Poaceae</taxon>
        <taxon>BOP clade</taxon>
        <taxon>Pooideae</taxon>
        <taxon>Triticodae</taxon>
        <taxon>Triticeae</taxon>
        <taxon>Triticinae</taxon>
        <taxon>Triticum</taxon>
    </lineage>
</organism>
<feature type="compositionally biased region" description="Basic and acidic residues" evidence="1">
    <location>
        <begin position="25"/>
        <end position="35"/>
    </location>
</feature>
<evidence type="ECO:0000313" key="4">
    <source>
        <dbReference type="Proteomes" id="UP000019116"/>
    </source>
</evidence>
<evidence type="ECO:0000256" key="1">
    <source>
        <dbReference type="SAM" id="MobiDB-lite"/>
    </source>
</evidence>
<reference evidence="3" key="2">
    <citation type="submission" date="2018-10" db="UniProtKB">
        <authorList>
            <consortium name="EnsemblPlants"/>
        </authorList>
    </citation>
    <scope>IDENTIFICATION</scope>
</reference>
<dbReference type="Gramene" id="TraesCS4D03G0149700.1">
    <property type="protein sequence ID" value="TraesCS4D03G0149700.1.CDS"/>
    <property type="gene ID" value="TraesCS4D03G0149700"/>
</dbReference>
<dbReference type="Gramene" id="TraesCAD_scaffold_035950_01G000100.1">
    <property type="protein sequence ID" value="TraesCAD_scaffold_035950_01G000100.1"/>
    <property type="gene ID" value="TraesCAD_scaffold_035950_01G000100"/>
</dbReference>
<dbReference type="EnsemblPlants" id="TraesCS4D02G078500.1">
    <property type="protein sequence ID" value="TraesCS4D02G078500.1"/>
    <property type="gene ID" value="TraesCS4D02G078500"/>
</dbReference>
<sequence length="112" mass="12157">MAQRISSTPCDASGREATEEAPLLDVEKGVPEERGTASPADDGGVETSGCRRFFQGFLAVVWLYMVNQMRKDYSACDNAETRPVMALLMVVIAFTVANVFHLVSTQPAYPPA</sequence>
<dbReference type="Gramene" id="TraesNOR4D03G02454580.1">
    <property type="protein sequence ID" value="TraesNOR4D03G02454580.1"/>
    <property type="gene ID" value="TraesNOR4D03G02454580"/>
</dbReference>
<keyword evidence="2" id="KW-1133">Transmembrane helix</keyword>
<keyword evidence="2" id="KW-0812">Transmembrane</keyword>
<feature type="region of interest" description="Disordered" evidence="1">
    <location>
        <begin position="1"/>
        <end position="47"/>
    </location>
</feature>
<dbReference type="KEGG" id="taes:123099587"/>
<proteinExistence type="predicted"/>
<evidence type="ECO:0000256" key="2">
    <source>
        <dbReference type="SAM" id="Phobius"/>
    </source>
</evidence>